<evidence type="ECO:0000313" key="3">
    <source>
        <dbReference type="Proteomes" id="UP001314635"/>
    </source>
</evidence>
<evidence type="ECO:0000256" key="1">
    <source>
        <dbReference type="SAM" id="Coils"/>
    </source>
</evidence>
<reference evidence="3" key="1">
    <citation type="journal article" date="2021" name="ISME J.">
        <title>Evolutionary origin and ecological implication of a unique nif island in free-living Bradyrhizobium lineages.</title>
        <authorList>
            <person name="Tao J."/>
        </authorList>
    </citation>
    <scope>NUCLEOTIDE SEQUENCE [LARGE SCALE GENOMIC DNA]</scope>
    <source>
        <strain evidence="3">SZCCT0094</strain>
    </source>
</reference>
<dbReference type="RefSeq" id="WP_012042004.1">
    <property type="nucleotide sequence ID" value="NZ_JABFDP010000022.1"/>
</dbReference>
<keyword evidence="3" id="KW-1185">Reference proteome</keyword>
<gene>
    <name evidence="2" type="ORF">JQ619_12735</name>
</gene>
<feature type="coiled-coil region" evidence="1">
    <location>
        <begin position="53"/>
        <end position="80"/>
    </location>
</feature>
<accession>A0ABS5G7L0</accession>
<comment type="caution">
    <text evidence="2">The sequence shown here is derived from an EMBL/GenBank/DDBJ whole genome shotgun (WGS) entry which is preliminary data.</text>
</comment>
<dbReference type="EMBL" id="JAFCLK010000010">
    <property type="protein sequence ID" value="MBR1136636.1"/>
    <property type="molecule type" value="Genomic_DNA"/>
</dbReference>
<dbReference type="Proteomes" id="UP001314635">
    <property type="component" value="Unassembled WGS sequence"/>
</dbReference>
<keyword evidence="1" id="KW-0175">Coiled coil</keyword>
<proteinExistence type="predicted"/>
<evidence type="ECO:0000313" key="2">
    <source>
        <dbReference type="EMBL" id="MBR1136636.1"/>
    </source>
</evidence>
<name>A0ABS5G7L0_9BRAD</name>
<dbReference type="Pfam" id="PF04380">
    <property type="entry name" value="BMFP"/>
    <property type="match status" value="1"/>
</dbReference>
<dbReference type="InterPro" id="IPR007475">
    <property type="entry name" value="UbiK"/>
</dbReference>
<protein>
    <submittedName>
        <fullName evidence="2">Accessory factor UbiK family protein</fullName>
    </submittedName>
</protein>
<organism evidence="2 3">
    <name type="scientific">Bradyrhizobium denitrificans</name>
    <dbReference type="NCBI Taxonomy" id="2734912"/>
    <lineage>
        <taxon>Bacteria</taxon>
        <taxon>Pseudomonadati</taxon>
        <taxon>Pseudomonadota</taxon>
        <taxon>Alphaproteobacteria</taxon>
        <taxon>Hyphomicrobiales</taxon>
        <taxon>Nitrobacteraceae</taxon>
        <taxon>Bradyrhizobium</taxon>
    </lineage>
</organism>
<sequence length="96" mass="10290">MTQTNNRFFDELGRLMNDAAGAAQGMKREVDSVIRNQAEKILNDLDIVKREEFEAVKDMARLAREENEALKARIAALEAKLGGAAGGQPGGGSADG</sequence>